<reference evidence="8" key="1">
    <citation type="submission" date="2021-07" db="EMBL/GenBank/DDBJ databases">
        <authorList>
            <person name="Durling M."/>
        </authorList>
    </citation>
    <scope>NUCLEOTIDE SEQUENCE</scope>
</reference>
<keyword evidence="5" id="KW-0496">Mitochondrion</keyword>
<dbReference type="PANTHER" id="PTHR14097:SF7">
    <property type="entry name" value="OXIDOREDUCTASE HTATIP2"/>
    <property type="match status" value="1"/>
</dbReference>
<dbReference type="GO" id="GO:0051170">
    <property type="term" value="P:import into nucleus"/>
    <property type="evidence" value="ECO:0007669"/>
    <property type="project" value="TreeGrafter"/>
</dbReference>
<dbReference type="FunFam" id="3.40.50.720:FF:000366">
    <property type="entry name" value="Protein FMP52, mitochondrial"/>
    <property type="match status" value="1"/>
</dbReference>
<dbReference type="EMBL" id="CAJVRL010000041">
    <property type="protein sequence ID" value="CAG8951228.1"/>
    <property type="molecule type" value="Genomic_DNA"/>
</dbReference>
<dbReference type="Proteomes" id="UP000696280">
    <property type="component" value="Unassembled WGS sequence"/>
</dbReference>
<evidence type="ECO:0000256" key="2">
    <source>
        <dbReference type="ARBA" id="ARBA00006617"/>
    </source>
</evidence>
<sequence length="246" mass="26019">MTSTAIVGSTGLVGSHILTTLLIHPSISSVSSFSRRDPPTKDPKLQPLVSSDTSTWPTTLSTLTPIPSILFSALGTTKAAAGSIAAQRAIDYTLNLSLAQSAKTAGVKVYVLISSGGANAQSMFAYPKMKGELEDAVKALGFEHVVILRPGLIVGEREESRPAEWVFRKIAGVMGGVRAGLKDVWAQDDVVIARAGVAAGLKALEGGEKVVELGQSDIVRLGRTEWKVVELGQSDIVRLGRTEWKV</sequence>
<dbReference type="AlphaFoldDB" id="A0A9N9KQJ0"/>
<keyword evidence="3" id="KW-1000">Mitochondrion outer membrane</keyword>
<comment type="caution">
    <text evidence="8">The sequence shown here is derived from an EMBL/GenBank/DDBJ whole genome shotgun (WGS) entry which is preliminary data.</text>
</comment>
<dbReference type="InterPro" id="IPR014843">
    <property type="entry name" value="Him1/Fmp52"/>
</dbReference>
<dbReference type="Pfam" id="PF08732">
    <property type="entry name" value="HIM1"/>
    <property type="match status" value="1"/>
</dbReference>
<feature type="region of interest" description="Disordered" evidence="7">
    <location>
        <begin position="30"/>
        <end position="51"/>
    </location>
</feature>
<keyword evidence="6" id="KW-0472">Membrane</keyword>
<comment type="similarity">
    <text evidence="2">Belongs to the FMP52 family.</text>
</comment>
<evidence type="ECO:0000256" key="5">
    <source>
        <dbReference type="ARBA" id="ARBA00023128"/>
    </source>
</evidence>
<keyword evidence="4" id="KW-0809">Transit peptide</keyword>
<comment type="subcellular location">
    <subcellularLocation>
        <location evidence="1">Mitochondrion outer membrane</location>
        <topology evidence="1">Peripheral membrane protein</topology>
    </subcellularLocation>
</comment>
<proteinExistence type="inferred from homology"/>
<evidence type="ECO:0000313" key="8">
    <source>
        <dbReference type="EMBL" id="CAG8951228.1"/>
    </source>
</evidence>
<organism evidence="8 9">
    <name type="scientific">Hymenoscyphus fraxineus</name>
    <dbReference type="NCBI Taxonomy" id="746836"/>
    <lineage>
        <taxon>Eukaryota</taxon>
        <taxon>Fungi</taxon>
        <taxon>Dikarya</taxon>
        <taxon>Ascomycota</taxon>
        <taxon>Pezizomycotina</taxon>
        <taxon>Leotiomycetes</taxon>
        <taxon>Helotiales</taxon>
        <taxon>Helotiaceae</taxon>
        <taxon>Hymenoscyphus</taxon>
    </lineage>
</organism>
<dbReference type="OrthoDB" id="430436at2759"/>
<gene>
    <name evidence="8" type="ORF">HYFRA_00007975</name>
</gene>
<dbReference type="Gene3D" id="3.40.50.720">
    <property type="entry name" value="NAD(P)-binding Rossmann-like Domain"/>
    <property type="match status" value="1"/>
</dbReference>
<dbReference type="InterPro" id="IPR036291">
    <property type="entry name" value="NAD(P)-bd_dom_sf"/>
</dbReference>
<dbReference type="PANTHER" id="PTHR14097">
    <property type="entry name" value="OXIDOREDUCTASE HTATIP2"/>
    <property type="match status" value="1"/>
</dbReference>
<evidence type="ECO:0000256" key="1">
    <source>
        <dbReference type="ARBA" id="ARBA00004450"/>
    </source>
</evidence>
<name>A0A9N9KQJ0_9HELO</name>
<keyword evidence="9" id="KW-1185">Reference proteome</keyword>
<dbReference type="GO" id="GO:0005741">
    <property type="term" value="C:mitochondrial outer membrane"/>
    <property type="evidence" value="ECO:0007669"/>
    <property type="project" value="UniProtKB-SubCell"/>
</dbReference>
<evidence type="ECO:0000256" key="3">
    <source>
        <dbReference type="ARBA" id="ARBA00022787"/>
    </source>
</evidence>
<evidence type="ECO:0000256" key="6">
    <source>
        <dbReference type="ARBA" id="ARBA00023136"/>
    </source>
</evidence>
<protein>
    <recommendedName>
        <fullName evidence="10">NAD(P)-binding domain-containing protein</fullName>
    </recommendedName>
</protein>
<dbReference type="SUPFAM" id="SSF51735">
    <property type="entry name" value="NAD(P)-binding Rossmann-fold domains"/>
    <property type="match status" value="1"/>
</dbReference>
<evidence type="ECO:0000256" key="7">
    <source>
        <dbReference type="SAM" id="MobiDB-lite"/>
    </source>
</evidence>
<evidence type="ECO:0000313" key="9">
    <source>
        <dbReference type="Proteomes" id="UP000696280"/>
    </source>
</evidence>
<accession>A0A9N9KQJ0</accession>
<evidence type="ECO:0000256" key="4">
    <source>
        <dbReference type="ARBA" id="ARBA00022946"/>
    </source>
</evidence>
<evidence type="ECO:0008006" key="10">
    <source>
        <dbReference type="Google" id="ProtNLM"/>
    </source>
</evidence>
<feature type="compositionally biased region" description="Basic and acidic residues" evidence="7">
    <location>
        <begin position="34"/>
        <end position="44"/>
    </location>
</feature>